<accession>A0A9D3MZZ0</accession>
<dbReference type="Pfam" id="PF15244">
    <property type="entry name" value="HSD3"/>
    <property type="match status" value="1"/>
</dbReference>
<feature type="region of interest" description="Disordered" evidence="1">
    <location>
        <begin position="470"/>
        <end position="530"/>
    </location>
</feature>
<dbReference type="PANTHER" id="PTHR14917">
    <property type="entry name" value="SPERMATOGENESIS-ASSOCIATED PROTEIN 7"/>
    <property type="match status" value="1"/>
</dbReference>
<evidence type="ECO:0000256" key="1">
    <source>
        <dbReference type="SAM" id="MobiDB-lite"/>
    </source>
</evidence>
<feature type="region of interest" description="Disordered" evidence="1">
    <location>
        <begin position="84"/>
        <end position="130"/>
    </location>
</feature>
<feature type="compositionally biased region" description="Polar residues" evidence="1">
    <location>
        <begin position="105"/>
        <end position="130"/>
    </location>
</feature>
<comment type="caution">
    <text evidence="2">The sequence shown here is derived from an EMBL/GenBank/DDBJ whole genome shotgun (WGS) entry which is preliminary data.</text>
</comment>
<dbReference type="PANTHER" id="PTHR14917:SF4">
    <property type="entry name" value="SPERMATOGENESIS-ASSOCIATED 7"/>
    <property type="match status" value="1"/>
</dbReference>
<dbReference type="GO" id="GO:0036064">
    <property type="term" value="C:ciliary basal body"/>
    <property type="evidence" value="ECO:0007669"/>
    <property type="project" value="TreeGrafter"/>
</dbReference>
<dbReference type="GO" id="GO:0045494">
    <property type="term" value="P:photoreceptor cell maintenance"/>
    <property type="evidence" value="ECO:0007669"/>
    <property type="project" value="TreeGrafter"/>
</dbReference>
<feature type="region of interest" description="Disordered" evidence="1">
    <location>
        <begin position="257"/>
        <end position="342"/>
    </location>
</feature>
<dbReference type="GO" id="GO:0000226">
    <property type="term" value="P:microtubule cytoskeleton organization"/>
    <property type="evidence" value="ECO:0007669"/>
    <property type="project" value="TreeGrafter"/>
</dbReference>
<evidence type="ECO:0000313" key="2">
    <source>
        <dbReference type="EMBL" id="KAG5857795.1"/>
    </source>
</evidence>
<feature type="compositionally biased region" description="Basic and acidic residues" evidence="1">
    <location>
        <begin position="296"/>
        <end position="310"/>
    </location>
</feature>
<proteinExistence type="predicted"/>
<dbReference type="Proteomes" id="UP001044222">
    <property type="component" value="Unassembled WGS sequence"/>
</dbReference>
<dbReference type="GO" id="GO:0005930">
    <property type="term" value="C:axoneme"/>
    <property type="evidence" value="ECO:0007669"/>
    <property type="project" value="TreeGrafter"/>
</dbReference>
<dbReference type="InterPro" id="IPR029357">
    <property type="entry name" value="SPATA7"/>
</dbReference>
<name>A0A9D3MZZ0_ANGAN</name>
<dbReference type="AlphaFoldDB" id="A0A9D3MZZ0"/>
<dbReference type="GO" id="GO:0120206">
    <property type="term" value="C:photoreceptor distal connecting cilium"/>
    <property type="evidence" value="ECO:0007669"/>
    <property type="project" value="TreeGrafter"/>
</dbReference>
<gene>
    <name evidence="2" type="ORF">ANANG_G00023170</name>
</gene>
<evidence type="ECO:0008006" key="4">
    <source>
        <dbReference type="Google" id="ProtNLM"/>
    </source>
</evidence>
<feature type="compositionally biased region" description="Basic and acidic residues" evidence="1">
    <location>
        <begin position="85"/>
        <end position="103"/>
    </location>
</feature>
<evidence type="ECO:0000313" key="3">
    <source>
        <dbReference type="Proteomes" id="UP001044222"/>
    </source>
</evidence>
<organism evidence="2 3">
    <name type="scientific">Anguilla anguilla</name>
    <name type="common">European freshwater eel</name>
    <name type="synonym">Muraena anguilla</name>
    <dbReference type="NCBI Taxonomy" id="7936"/>
    <lineage>
        <taxon>Eukaryota</taxon>
        <taxon>Metazoa</taxon>
        <taxon>Chordata</taxon>
        <taxon>Craniata</taxon>
        <taxon>Vertebrata</taxon>
        <taxon>Euteleostomi</taxon>
        <taxon>Actinopterygii</taxon>
        <taxon>Neopterygii</taxon>
        <taxon>Teleostei</taxon>
        <taxon>Anguilliformes</taxon>
        <taxon>Anguillidae</taxon>
        <taxon>Anguilla</taxon>
    </lineage>
</organism>
<keyword evidence="3" id="KW-1185">Reference proteome</keyword>
<sequence length="565" mass="64052">MGYMKLMDARKVNASPVSRYSLAGPFKGHLSFKSSPYCPGSSSKLTSQYIIEDHMVSHYKKVFSAKAAVDSTVPKSLLSSVKYTDQQRRERLKKDIDRNERRSHSVQSLSQKSVRSDTRPSSTEVIQSHASVHRGQDAYPCLGSPVTSTPRLNSSFRTKHSAYPSQMDQLWSPPHRYRSASELSYRSPNARRQLSARSCFTSSSHNGYKSFQDPVQKTYSGDLLQKHSHHFTEDKPFMPRTLKTESKSFLSQYRFYTPPRGKQTDPKLTHQDTFHGSTHFMGGSPEEEWDLPQEISNEHEWSDEESRSLNHSDVGLQVKEQKTRRRSSDLHSSSWVSPDGMKSPVMKKVTAEEEELMYLEFIADVTNDILSRGLYSDRVLERVFARQMEMNKHRLDKDKMRHLLEVLRKDLASPSDSVTNCTELGEKGGSYLPPSFLSSLGNDSISETKDSSVIACTVFHKDCGEVVNSIDSSPPPVSENCAWNKDLPGHKGAEDSEESSPYSNCEQTHLPDSENNEESVPDNLEQSKEVVDLERNLAESLCMSEDIKDKHKADLTEHFLSDEEF</sequence>
<dbReference type="GO" id="GO:0120200">
    <property type="term" value="C:rod photoreceptor outer segment"/>
    <property type="evidence" value="ECO:0007669"/>
    <property type="project" value="TreeGrafter"/>
</dbReference>
<protein>
    <recommendedName>
        <fullName evidence="4">Spermatogenesis-associated protein 7</fullName>
    </recommendedName>
</protein>
<dbReference type="EMBL" id="JAFIRN010000001">
    <property type="protein sequence ID" value="KAG5857795.1"/>
    <property type="molecule type" value="Genomic_DNA"/>
</dbReference>
<reference evidence="2" key="1">
    <citation type="submission" date="2021-01" db="EMBL/GenBank/DDBJ databases">
        <title>A chromosome-scale assembly of European eel, Anguilla anguilla.</title>
        <authorList>
            <person name="Henkel C."/>
            <person name="Jong-Raadsen S.A."/>
            <person name="Dufour S."/>
            <person name="Weltzien F.-A."/>
            <person name="Palstra A.P."/>
            <person name="Pelster B."/>
            <person name="Spaink H.P."/>
            <person name="Van Den Thillart G.E."/>
            <person name="Jansen H."/>
            <person name="Zahm M."/>
            <person name="Klopp C."/>
            <person name="Cedric C."/>
            <person name="Louis A."/>
            <person name="Berthelot C."/>
            <person name="Parey E."/>
            <person name="Roest Crollius H."/>
            <person name="Montfort J."/>
            <person name="Robinson-Rechavi M."/>
            <person name="Bucao C."/>
            <person name="Bouchez O."/>
            <person name="Gislard M."/>
            <person name="Lluch J."/>
            <person name="Milhes M."/>
            <person name="Lampietro C."/>
            <person name="Lopez Roques C."/>
            <person name="Donnadieu C."/>
            <person name="Braasch I."/>
            <person name="Desvignes T."/>
            <person name="Postlethwait J."/>
            <person name="Bobe J."/>
            <person name="Guiguen Y."/>
            <person name="Dirks R."/>
        </authorList>
    </citation>
    <scope>NUCLEOTIDE SEQUENCE</scope>
    <source>
        <strain evidence="2">Tag_6206</strain>
        <tissue evidence="2">Liver</tissue>
    </source>
</reference>
<feature type="compositionally biased region" description="Basic and acidic residues" evidence="1">
    <location>
        <begin position="262"/>
        <end position="273"/>
    </location>
</feature>